<organism evidence="2 3">
    <name type="scientific">Flavivirga amylovorans</name>
    <dbReference type="NCBI Taxonomy" id="870486"/>
    <lineage>
        <taxon>Bacteria</taxon>
        <taxon>Pseudomonadati</taxon>
        <taxon>Bacteroidota</taxon>
        <taxon>Flavobacteriia</taxon>
        <taxon>Flavobacteriales</taxon>
        <taxon>Flavobacteriaceae</taxon>
        <taxon>Flavivirga</taxon>
    </lineage>
</organism>
<reference evidence="2" key="1">
    <citation type="submission" date="2023-07" db="EMBL/GenBank/DDBJ databases">
        <title>Two novel species in the genus Flavivirga.</title>
        <authorList>
            <person name="Kwon K."/>
        </authorList>
    </citation>
    <scope>NUCLEOTIDE SEQUENCE</scope>
    <source>
        <strain evidence="2">KACC 14157</strain>
    </source>
</reference>
<evidence type="ECO:0008006" key="4">
    <source>
        <dbReference type="Google" id="ProtNLM"/>
    </source>
</evidence>
<accession>A0ABT8X0H7</accession>
<comment type="caution">
    <text evidence="2">The sequence shown here is derived from an EMBL/GenBank/DDBJ whole genome shotgun (WGS) entry which is preliminary data.</text>
</comment>
<dbReference type="RefSeq" id="WP_303281752.1">
    <property type="nucleotide sequence ID" value="NZ_BAABCZ010000005.1"/>
</dbReference>
<protein>
    <recommendedName>
        <fullName evidence="4">Transglutaminase domain-containing protein</fullName>
    </recommendedName>
</protein>
<proteinExistence type="predicted"/>
<feature type="region of interest" description="Disordered" evidence="1">
    <location>
        <begin position="1"/>
        <end position="46"/>
    </location>
</feature>
<feature type="compositionally biased region" description="Polar residues" evidence="1">
    <location>
        <begin position="1"/>
        <end position="14"/>
    </location>
</feature>
<keyword evidence="3" id="KW-1185">Reference proteome</keyword>
<sequence>MNTYADKTQKNKSQSVSNSTSKMQNSSKSSLQFVDNRPEAAAQQKMQEIASEYSAQKMRNSVEQFDNSNIESNTQIIQPKLYIGGSSTPETRETVKADKLNQDPEIMNGIYSMVDSRNKIEFEDWVSAILHIQRNPKNYAKTGEGLAYGRRTITLDDTEGGYFDSKFKEAMAFIRETEDLSGQVARLLIYTKNAIEYSDEERDTTYTKTTPADTPARDTKFTGDLGKILSKKATICREKSAFAQVLLSELGIDSIAMYGQGPTGAHAWLEIPSAKSEDRKFGRVDPTWGKAGASLRQAHNSEFTTKMETAKGKAALTEPSYPKEGSQIVEAIKQAEQILKTQSGDLKAALTEFLRDK</sequence>
<dbReference type="EMBL" id="JAUOEM010000002">
    <property type="protein sequence ID" value="MDO5987203.1"/>
    <property type="molecule type" value="Genomic_DNA"/>
</dbReference>
<evidence type="ECO:0000256" key="1">
    <source>
        <dbReference type="SAM" id="MobiDB-lite"/>
    </source>
</evidence>
<evidence type="ECO:0000313" key="3">
    <source>
        <dbReference type="Proteomes" id="UP001176891"/>
    </source>
</evidence>
<dbReference type="Proteomes" id="UP001176891">
    <property type="component" value="Unassembled WGS sequence"/>
</dbReference>
<evidence type="ECO:0000313" key="2">
    <source>
        <dbReference type="EMBL" id="MDO5987203.1"/>
    </source>
</evidence>
<gene>
    <name evidence="2" type="ORF">Q4Q39_07330</name>
</gene>
<name>A0ABT8X0H7_9FLAO</name>
<feature type="compositionally biased region" description="Low complexity" evidence="1">
    <location>
        <begin position="15"/>
        <end position="30"/>
    </location>
</feature>